<accession>A0ABR7VM53</accession>
<dbReference type="Proteomes" id="UP000621631">
    <property type="component" value="Unassembled WGS sequence"/>
</dbReference>
<organism evidence="2 3">
    <name type="scientific">Virgibacillus halodenitrificans</name>
    <name type="common">Bacillus halodenitrificans</name>
    <dbReference type="NCBI Taxonomy" id="1482"/>
    <lineage>
        <taxon>Bacteria</taxon>
        <taxon>Bacillati</taxon>
        <taxon>Bacillota</taxon>
        <taxon>Bacilli</taxon>
        <taxon>Bacillales</taxon>
        <taxon>Bacillaceae</taxon>
        <taxon>Virgibacillus</taxon>
    </lineage>
</organism>
<evidence type="ECO:0000256" key="1">
    <source>
        <dbReference type="SAM" id="MobiDB-lite"/>
    </source>
</evidence>
<evidence type="ECO:0000313" key="2">
    <source>
        <dbReference type="EMBL" id="MBD1222758.1"/>
    </source>
</evidence>
<dbReference type="RefSeq" id="WP_189777948.1">
    <property type="nucleotide sequence ID" value="NZ_JACWEZ010000004.1"/>
</dbReference>
<protein>
    <submittedName>
        <fullName evidence="2">Phage portal protein</fullName>
    </submittedName>
</protein>
<evidence type="ECO:0000313" key="3">
    <source>
        <dbReference type="Proteomes" id="UP000621631"/>
    </source>
</evidence>
<reference evidence="2 3" key="1">
    <citation type="submission" date="2020-09" db="EMBL/GenBank/DDBJ databases">
        <title>Draft Genome Sequences of Oil-Oxidizing Bacteria Halomonas titanicae, Marinobacter lutaoensis, and Virgibacillus halodenitrificans Isolated from Highly Saline Environments.</title>
        <authorList>
            <person name="Grouzdev D.S."/>
            <person name="Sokolova D.S."/>
            <person name="Semenova E.M."/>
            <person name="Borzenkov I.A."/>
            <person name="Bidzhieva S.K."/>
            <person name="Poltaraus A.B."/>
            <person name="Nazina T.N."/>
        </authorList>
    </citation>
    <scope>NUCLEOTIDE SEQUENCE [LARGE SCALE GENOMIC DNA]</scope>
    <source>
        <strain evidence="2 3">VKM B-3472D</strain>
    </source>
</reference>
<keyword evidence="3" id="KW-1185">Reference proteome</keyword>
<name>A0ABR7VM53_VIRHA</name>
<feature type="compositionally biased region" description="Polar residues" evidence="1">
    <location>
        <begin position="438"/>
        <end position="452"/>
    </location>
</feature>
<gene>
    <name evidence="2" type="ORF">IC602_09055</name>
</gene>
<comment type="caution">
    <text evidence="2">The sequence shown here is derived from an EMBL/GenBank/DDBJ whole genome shotgun (WGS) entry which is preliminary data.</text>
</comment>
<proteinExistence type="predicted"/>
<sequence>MTVNFNSKRHIQYKEYEDMYDNYEEEWSQIRKLDDNFEHPYLPIAMSREVSSLFSDLAFGNPINAFVKGNKQADTAIDEIIEHNELDVQLSEASLSQSYKGGIVAKNYLDNGKSKITFVEVDYYFPEVSPLDKRKILSETIAVPYSKGKDKYFHTETYINRNGQYWCITQNFVNKEGELGKPIDEPSEINTNLTESPLTYIPFTRSGTSFWGDSLYRGLTPLFDELNHRVTQISNVLDLHSDPKMWAREGLFDEDGNFNIKGNKVVEVREEDNNNLPLGYLTWNWSADANYKFIEDIVYKSLHYVSPLAPALYGMDKASQASGRATIIKSWRTQCKITRSYMYWRPALKKILYLAQQLQVISGGKSYEPAIPNIELSINLPVDLLENAQAEQLKVEAGLSSKKSAISRLNPHMTTKEVEEEWLEIINEKNEANQQEFMTDMTGFNQSSNSDTGDNDEQPE</sequence>
<dbReference type="Pfam" id="PF05133">
    <property type="entry name" value="SPP1_portal"/>
    <property type="match status" value="1"/>
</dbReference>
<dbReference type="EMBL" id="JACWEZ010000004">
    <property type="protein sequence ID" value="MBD1222758.1"/>
    <property type="molecule type" value="Genomic_DNA"/>
</dbReference>
<dbReference type="InterPro" id="IPR021145">
    <property type="entry name" value="Portal_protein_SPP1_Gp6-like"/>
</dbReference>
<feature type="region of interest" description="Disordered" evidence="1">
    <location>
        <begin position="438"/>
        <end position="460"/>
    </location>
</feature>